<comment type="caution">
    <text evidence="3">The sequence shown here is derived from an EMBL/GenBank/DDBJ whole genome shotgun (WGS) entry which is preliminary data.</text>
</comment>
<name>A0ABT7BF18_9CYAN</name>
<evidence type="ECO:0000259" key="2">
    <source>
        <dbReference type="Pfam" id="PF05430"/>
    </source>
</evidence>
<dbReference type="PANTHER" id="PTHR39963:SF1">
    <property type="entry name" value="MNMC-LIKE METHYLTRANSFERASE DOMAIN-CONTAINING PROTEIN"/>
    <property type="match status" value="1"/>
</dbReference>
<dbReference type="SUPFAM" id="SSF53335">
    <property type="entry name" value="S-adenosyl-L-methionine-dependent methyltransferases"/>
    <property type="match status" value="1"/>
</dbReference>
<keyword evidence="3" id="KW-0808">Transferase</keyword>
<evidence type="ECO:0000313" key="4">
    <source>
        <dbReference type="Proteomes" id="UP001231370"/>
    </source>
</evidence>
<accession>A0ABT7BF18</accession>
<evidence type="ECO:0000256" key="1">
    <source>
        <dbReference type="SAM" id="MobiDB-lite"/>
    </source>
</evidence>
<dbReference type="GO" id="GO:0032259">
    <property type="term" value="P:methylation"/>
    <property type="evidence" value="ECO:0007669"/>
    <property type="project" value="UniProtKB-KW"/>
</dbReference>
<dbReference type="PANTHER" id="PTHR39963">
    <property type="entry name" value="SLL0983 PROTEIN"/>
    <property type="match status" value="1"/>
</dbReference>
<dbReference type="EMBL" id="JAQPOK010000018">
    <property type="protein sequence ID" value="MDJ1177779.1"/>
    <property type="molecule type" value="Genomic_DNA"/>
</dbReference>
<protein>
    <submittedName>
        <fullName evidence="3">MnmC family methyltransferase</fullName>
    </submittedName>
</protein>
<feature type="domain" description="MnmC-like methyltransferase" evidence="2">
    <location>
        <begin position="103"/>
        <end position="225"/>
    </location>
</feature>
<dbReference type="RefSeq" id="WP_283761107.1">
    <property type="nucleotide sequence ID" value="NZ_JAQPOK010000018.1"/>
</dbReference>
<keyword evidence="3" id="KW-0489">Methyltransferase</keyword>
<sequence>MDRITPFTPQPTGDGSWTFFSPEFGELFHSHHGAKQEAQKKFVEPTRLVEQAVKGEVCLLDICYGLGYNSASALETLWSVNPQCQVHWVGLELDKQVPKMAIAHNFHQNWPHPINTILPQLADTGRATTLQFSGTLHMGDARQTLEAVIAQGCQADAIFLDPFSPPTCPQLWSVEFLALVAQVLKPEGYLATYSCAAAVRAALRLAGLAIGTTTPVGRKSPGTLARFCSDDLIHLSEKEEEHLQTRAAIPYRDPTLTDTAEVIHQRRQQEQQSSSLEPSSHWKKRWA</sequence>
<gene>
    <name evidence="3" type="ORF">PJF56_02765</name>
</gene>
<proteinExistence type="predicted"/>
<dbReference type="Proteomes" id="UP001231370">
    <property type="component" value="Unassembled WGS sequence"/>
</dbReference>
<dbReference type="GO" id="GO:0008168">
    <property type="term" value="F:methyltransferase activity"/>
    <property type="evidence" value="ECO:0007669"/>
    <property type="project" value="UniProtKB-KW"/>
</dbReference>
<feature type="region of interest" description="Disordered" evidence="1">
    <location>
        <begin position="265"/>
        <end position="287"/>
    </location>
</feature>
<dbReference type="Gene3D" id="3.40.50.150">
    <property type="entry name" value="Vaccinia Virus protein VP39"/>
    <property type="match status" value="1"/>
</dbReference>
<reference evidence="3 4" key="1">
    <citation type="submission" date="2023-01" db="EMBL/GenBank/DDBJ databases">
        <title>Novel diversity within Roseofilum (Cyanobacteria; Desertifilaceae) from marine benthic mats with descriptions of four novel species.</title>
        <authorList>
            <person name="Wang Y."/>
            <person name="Berthold D.E."/>
            <person name="Hu J."/>
            <person name="Lefler F.W."/>
            <person name="Laughinghouse H.D. IV."/>
        </authorList>
    </citation>
    <scope>NUCLEOTIDE SEQUENCE [LARGE SCALE GENOMIC DNA]</scope>
    <source>
        <strain evidence="3 4">BLCC-M91</strain>
    </source>
</reference>
<dbReference type="InterPro" id="IPR029063">
    <property type="entry name" value="SAM-dependent_MTases_sf"/>
</dbReference>
<keyword evidence="4" id="KW-1185">Reference proteome</keyword>
<evidence type="ECO:0000313" key="3">
    <source>
        <dbReference type="EMBL" id="MDJ1177779.1"/>
    </source>
</evidence>
<organism evidence="3 4">
    <name type="scientific">Roseofilum halophilum BLCC-M91</name>
    <dbReference type="NCBI Taxonomy" id="3022259"/>
    <lineage>
        <taxon>Bacteria</taxon>
        <taxon>Bacillati</taxon>
        <taxon>Cyanobacteriota</taxon>
        <taxon>Cyanophyceae</taxon>
        <taxon>Desertifilales</taxon>
        <taxon>Desertifilaceae</taxon>
        <taxon>Roseofilum</taxon>
        <taxon>Roseofilum halophilum</taxon>
    </lineage>
</organism>
<feature type="compositionally biased region" description="Low complexity" evidence="1">
    <location>
        <begin position="270"/>
        <end position="279"/>
    </location>
</feature>
<dbReference type="InterPro" id="IPR008471">
    <property type="entry name" value="MnmC-like_methylTransf"/>
</dbReference>
<dbReference type="Pfam" id="PF05430">
    <property type="entry name" value="Methyltransf_30"/>
    <property type="match status" value="1"/>
</dbReference>